<dbReference type="Proteomes" id="UP000631181">
    <property type="component" value="Unassembled WGS sequence"/>
</dbReference>
<evidence type="ECO:0000259" key="7">
    <source>
        <dbReference type="PROSITE" id="PS50850"/>
    </source>
</evidence>
<evidence type="ECO:0000256" key="4">
    <source>
        <dbReference type="ARBA" id="ARBA00023136"/>
    </source>
</evidence>
<dbReference type="InterPro" id="IPR011701">
    <property type="entry name" value="MFS"/>
</dbReference>
<feature type="transmembrane region" description="Helical" evidence="6">
    <location>
        <begin position="579"/>
        <end position="598"/>
    </location>
</feature>
<organism evidence="8 9">
    <name type="scientific">Penicillium ucsense</name>
    <dbReference type="NCBI Taxonomy" id="2839758"/>
    <lineage>
        <taxon>Eukaryota</taxon>
        <taxon>Fungi</taxon>
        <taxon>Dikarya</taxon>
        <taxon>Ascomycota</taxon>
        <taxon>Pezizomycotina</taxon>
        <taxon>Eurotiomycetes</taxon>
        <taxon>Eurotiomycetidae</taxon>
        <taxon>Eurotiales</taxon>
        <taxon>Aspergillaceae</taxon>
        <taxon>Penicillium</taxon>
    </lineage>
</organism>
<feature type="transmembrane region" description="Helical" evidence="6">
    <location>
        <begin position="108"/>
        <end position="126"/>
    </location>
</feature>
<feature type="transmembrane region" description="Helical" evidence="6">
    <location>
        <begin position="237"/>
        <end position="256"/>
    </location>
</feature>
<evidence type="ECO:0000256" key="6">
    <source>
        <dbReference type="SAM" id="Phobius"/>
    </source>
</evidence>
<feature type="region of interest" description="Disordered" evidence="5">
    <location>
        <begin position="72"/>
        <end position="91"/>
    </location>
</feature>
<sequence>MSEATPAKNEETPLLRHSRSRFNAEYQTAVEQSRSSSYSSLDGEPDDEVTFPALTQVPSALSWDTQLSLAPTASSRKHHDADDHPVSLISPEEPRHDSRFIDVSPSQFWIIFSGIMLGYIIGFFDSTLMASSHPVITSYFNAANSASWLSTAFLLTSTAFMPLFGRTSDALGRKPVYLFSIFTFFVTTAWCGLAQNIGSFIAARALCGVGAGGVMSMGQVISSDLVRLEYRGVYQSYLNLCLGIGSCTGLAFGGFLCDSIGWRNAFLIQLPFIFVYFILAAVTIPAKLGIKVVGSERMTVRQVIRNVDLTGSAFLILAVTALIMGLNLGGNVFPWTHPLVICSLVLAFVLAVVLVRYERHVPRAVLPVEILTRNPRASILGGNFFGALSVNTMMFNAPLYFQAVKLASPTDSGLRLVAASIAVTVSSVGTGFLITWLKRMKPTIILGAISMVVGGCAAGLMGLHTPDSLAMICVSFSSLGQGFSFPSLMVSMLATSEQDDQAVATTTLGLVRNLGAVMGVSVSSWIFQNMLIWQLDDKVTGPGKDEVIGLVRKSIRAISELDPLHQRQVIEAYAMSLRLTFFSAAIWGLVMLILLSRIHLPRLGQKRGNDS</sequence>
<feature type="transmembrane region" description="Helical" evidence="6">
    <location>
        <begin position="502"/>
        <end position="527"/>
    </location>
</feature>
<dbReference type="GO" id="GO:0000329">
    <property type="term" value="C:fungal-type vacuole membrane"/>
    <property type="evidence" value="ECO:0007669"/>
    <property type="project" value="TreeGrafter"/>
</dbReference>
<evidence type="ECO:0000256" key="5">
    <source>
        <dbReference type="SAM" id="MobiDB-lite"/>
    </source>
</evidence>
<feature type="transmembrane region" description="Helical" evidence="6">
    <location>
        <begin position="146"/>
        <end position="164"/>
    </location>
</feature>
<feature type="transmembrane region" description="Helical" evidence="6">
    <location>
        <begin position="309"/>
        <end position="329"/>
    </location>
</feature>
<gene>
    <name evidence="8" type="ORF">PECM_002511</name>
</gene>
<feature type="transmembrane region" description="Helical" evidence="6">
    <location>
        <begin position="444"/>
        <end position="463"/>
    </location>
</feature>
<dbReference type="PANTHER" id="PTHR23501">
    <property type="entry name" value="MAJOR FACILITATOR SUPERFAMILY"/>
    <property type="match status" value="1"/>
</dbReference>
<feature type="transmembrane region" description="Helical" evidence="6">
    <location>
        <begin position="176"/>
        <end position="195"/>
    </location>
</feature>
<name>A0A8J8VW60_9EURO</name>
<dbReference type="SUPFAM" id="SSF103473">
    <property type="entry name" value="MFS general substrate transporter"/>
    <property type="match status" value="2"/>
</dbReference>
<dbReference type="AlphaFoldDB" id="A0A8J8VW60"/>
<dbReference type="Gene3D" id="1.20.1250.20">
    <property type="entry name" value="MFS general substrate transporter like domains"/>
    <property type="match status" value="1"/>
</dbReference>
<feature type="transmembrane region" description="Helical" evidence="6">
    <location>
        <begin position="335"/>
        <end position="357"/>
    </location>
</feature>
<dbReference type="OrthoDB" id="419537at2759"/>
<accession>A0A8J8VW60</accession>
<dbReference type="PANTHER" id="PTHR23501:SF67">
    <property type="entry name" value="MFS MULTIDRUG EFFLUX TRANSPORTER (EUROFUNG)"/>
    <property type="match status" value="1"/>
</dbReference>
<proteinExistence type="predicted"/>
<feature type="transmembrane region" description="Helical" evidence="6">
    <location>
        <begin position="201"/>
        <end position="225"/>
    </location>
</feature>
<reference evidence="8" key="1">
    <citation type="journal article" date="2020" name="Front. Microbiol.">
        <title>Gene regulatory networks of Penicillium echinulatum 2HH and Penicillium oxalicum 114-2 inferred by a computational biology approach.</title>
        <authorList>
            <person name="Lenz A.R."/>
            <person name="Galan-Vasquez E."/>
            <person name="Balbinot E."/>
            <person name="De Abreu F.P."/>
            <person name="De Oliveira N.S."/>
            <person name="Da Rosa L.O."/>
            <person name="De Avila E Silva S."/>
            <person name="Camassola M."/>
            <person name="Dillon A.J.P."/>
            <person name="Perez-Rueda E."/>
        </authorList>
    </citation>
    <scope>NUCLEOTIDE SEQUENCE</scope>
    <source>
        <strain evidence="8">S1M29</strain>
    </source>
</reference>
<keyword evidence="2 6" id="KW-0812">Transmembrane</keyword>
<dbReference type="PROSITE" id="PS50850">
    <property type="entry name" value="MFS"/>
    <property type="match status" value="1"/>
</dbReference>
<comment type="caution">
    <text evidence="8">The sequence shown here is derived from an EMBL/GenBank/DDBJ whole genome shotgun (WGS) entry which is preliminary data.</text>
</comment>
<dbReference type="GO" id="GO:0015174">
    <property type="term" value="F:basic amino acid transmembrane transporter activity"/>
    <property type="evidence" value="ECO:0007669"/>
    <property type="project" value="TreeGrafter"/>
</dbReference>
<evidence type="ECO:0000313" key="9">
    <source>
        <dbReference type="Proteomes" id="UP000631181"/>
    </source>
</evidence>
<keyword evidence="4 6" id="KW-0472">Membrane</keyword>
<keyword evidence="9" id="KW-1185">Reference proteome</keyword>
<evidence type="ECO:0000313" key="8">
    <source>
        <dbReference type="EMBL" id="KAF7712594.1"/>
    </source>
</evidence>
<protein>
    <submittedName>
        <fullName evidence="8">MFS-type Multidrug resistance protein</fullName>
    </submittedName>
</protein>
<feature type="compositionally biased region" description="Polar residues" evidence="5">
    <location>
        <begin position="25"/>
        <end position="40"/>
    </location>
</feature>
<feature type="domain" description="Major facilitator superfamily (MFS) profile" evidence="7">
    <location>
        <begin position="111"/>
        <end position="603"/>
    </location>
</feature>
<feature type="region of interest" description="Disordered" evidence="5">
    <location>
        <begin position="1"/>
        <end position="50"/>
    </location>
</feature>
<feature type="transmembrane region" description="Helical" evidence="6">
    <location>
        <begin position="469"/>
        <end position="490"/>
    </location>
</feature>
<dbReference type="FunFam" id="1.20.1720.10:FF:000024">
    <property type="entry name" value="MFS multidrug transporter, putative"/>
    <property type="match status" value="1"/>
</dbReference>
<evidence type="ECO:0000256" key="2">
    <source>
        <dbReference type="ARBA" id="ARBA00022692"/>
    </source>
</evidence>
<evidence type="ECO:0000256" key="1">
    <source>
        <dbReference type="ARBA" id="ARBA00004141"/>
    </source>
</evidence>
<feature type="transmembrane region" description="Helical" evidence="6">
    <location>
        <begin position="268"/>
        <end position="288"/>
    </location>
</feature>
<dbReference type="InterPro" id="IPR020846">
    <property type="entry name" value="MFS_dom"/>
</dbReference>
<evidence type="ECO:0000256" key="3">
    <source>
        <dbReference type="ARBA" id="ARBA00022989"/>
    </source>
</evidence>
<dbReference type="InterPro" id="IPR036259">
    <property type="entry name" value="MFS_trans_sf"/>
</dbReference>
<keyword evidence="3 6" id="KW-1133">Transmembrane helix</keyword>
<feature type="transmembrane region" description="Helical" evidence="6">
    <location>
        <begin position="413"/>
        <end position="437"/>
    </location>
</feature>
<dbReference type="Gene3D" id="1.20.1720.10">
    <property type="entry name" value="Multidrug resistance protein D"/>
    <property type="match status" value="1"/>
</dbReference>
<dbReference type="EMBL" id="WIWV01000165">
    <property type="protein sequence ID" value="KAF7712594.1"/>
    <property type="molecule type" value="Genomic_DNA"/>
</dbReference>
<dbReference type="Pfam" id="PF07690">
    <property type="entry name" value="MFS_1"/>
    <property type="match status" value="1"/>
</dbReference>
<feature type="transmembrane region" description="Helical" evidence="6">
    <location>
        <begin position="378"/>
        <end position="401"/>
    </location>
</feature>
<comment type="subcellular location">
    <subcellularLocation>
        <location evidence="1">Membrane</location>
        <topology evidence="1">Multi-pass membrane protein</topology>
    </subcellularLocation>
</comment>